<accession>A1ZY93</accession>
<reference evidence="2 3" key="1">
    <citation type="submission" date="2007-01" db="EMBL/GenBank/DDBJ databases">
        <authorList>
            <person name="Haygood M."/>
            <person name="Podell S."/>
            <person name="Anderson C."/>
            <person name="Hopkinson B."/>
            <person name="Roe K."/>
            <person name="Barbeau K."/>
            <person name="Gaasterland T."/>
            <person name="Ferriera S."/>
            <person name="Johnson J."/>
            <person name="Kravitz S."/>
            <person name="Beeson K."/>
            <person name="Sutton G."/>
            <person name="Rogers Y.-H."/>
            <person name="Friedman R."/>
            <person name="Frazier M."/>
            <person name="Venter J.C."/>
        </authorList>
    </citation>
    <scope>NUCLEOTIDE SEQUENCE [LARGE SCALE GENOMIC DNA]</scope>
    <source>
        <strain evidence="2 3">ATCC 23134</strain>
    </source>
</reference>
<dbReference type="AlphaFoldDB" id="A1ZY93"/>
<dbReference type="OrthoDB" id="632318at2"/>
<protein>
    <submittedName>
        <fullName evidence="2">Lipoprotein, putative</fullName>
    </submittedName>
</protein>
<name>A1ZY93_MICM2</name>
<feature type="chain" id="PRO_5002642046" evidence="1">
    <location>
        <begin position="18"/>
        <end position="356"/>
    </location>
</feature>
<keyword evidence="2" id="KW-0449">Lipoprotein</keyword>
<organism evidence="2 3">
    <name type="scientific">Microscilla marina ATCC 23134</name>
    <dbReference type="NCBI Taxonomy" id="313606"/>
    <lineage>
        <taxon>Bacteria</taxon>
        <taxon>Pseudomonadati</taxon>
        <taxon>Bacteroidota</taxon>
        <taxon>Cytophagia</taxon>
        <taxon>Cytophagales</taxon>
        <taxon>Microscillaceae</taxon>
        <taxon>Microscilla</taxon>
    </lineage>
</organism>
<evidence type="ECO:0000313" key="2">
    <source>
        <dbReference type="EMBL" id="EAY24659.1"/>
    </source>
</evidence>
<evidence type="ECO:0000313" key="3">
    <source>
        <dbReference type="Proteomes" id="UP000004095"/>
    </source>
</evidence>
<dbReference type="eggNOG" id="COG0457">
    <property type="taxonomic scope" value="Bacteria"/>
</dbReference>
<comment type="caution">
    <text evidence="2">The sequence shown here is derived from an EMBL/GenBank/DDBJ whole genome shotgun (WGS) entry which is preliminary data.</text>
</comment>
<dbReference type="InterPro" id="IPR045921">
    <property type="entry name" value="DUF6340"/>
</dbReference>
<sequence length="356" mass="40123">MKTNKLTLYFISLTLLATSVMSCSTGRRKVTLRTSRPADILVPPKVKSLLVVDRTKFNKNLLNVAESVLTGEFPEEDKAATQALIQAFRAKLTASTRFTSKVAPIREGGNSMTTAFPKPLSWSKIQALCATYKTDAVVAIEIFDTDFIITHGTQKTKKKVKEGGVTKQVEVNEFYARGVNKIKVGIKFYIPASQSMIDQKLYKKTGTWKAAAASKAAAVRTLISKTNASRRLSEKIGRYYAYRISPMPMRITRHFRGKAKRAPELEQGSRYADVAKWAEAIKVWKSGLGRARNKESGYLAYNIAVGYEVLGDLKNAKEWAQTSYIRYGNKYGKEYYDLLQRRIRNETRAKQQLNKE</sequence>
<keyword evidence="3" id="KW-1185">Reference proteome</keyword>
<gene>
    <name evidence="2" type="ORF">M23134_00611</name>
</gene>
<dbReference type="Proteomes" id="UP000004095">
    <property type="component" value="Unassembled WGS sequence"/>
</dbReference>
<keyword evidence="1" id="KW-0732">Signal</keyword>
<dbReference type="RefSeq" id="WP_002704385.1">
    <property type="nucleotide sequence ID" value="NZ_AAWS01000064.1"/>
</dbReference>
<dbReference type="EMBL" id="AAWS01000064">
    <property type="protein sequence ID" value="EAY24659.1"/>
    <property type="molecule type" value="Genomic_DNA"/>
</dbReference>
<feature type="signal peptide" evidence="1">
    <location>
        <begin position="1"/>
        <end position="17"/>
    </location>
</feature>
<dbReference type="Pfam" id="PF19867">
    <property type="entry name" value="DUF6340"/>
    <property type="match status" value="1"/>
</dbReference>
<dbReference type="PROSITE" id="PS51257">
    <property type="entry name" value="PROKAR_LIPOPROTEIN"/>
    <property type="match status" value="1"/>
</dbReference>
<proteinExistence type="predicted"/>
<evidence type="ECO:0000256" key="1">
    <source>
        <dbReference type="SAM" id="SignalP"/>
    </source>
</evidence>